<dbReference type="InterPro" id="IPR013424">
    <property type="entry name" value="Ice-binding_C"/>
</dbReference>
<evidence type="ECO:0000256" key="2">
    <source>
        <dbReference type="SAM" id="SignalP"/>
    </source>
</evidence>
<proteinExistence type="predicted"/>
<sequence>MNTSKLIPILAIAATSSTSCFGVTIYLDFGPTATSTPANSPYTTSGTPTWNTVGVTDVAAGSILDINGSIATGVSLDIGSAAGSGSTPNTTLSLSSQPTSSSNLGGIYNTGIYAGSSVGTDGIFNSPGGNTQSAAVGFQIGGLDAGIYEVYVAARNTSRTENDGIYSQTVSVGSSSSAGNFSYLSSSGSSGSTTAETLNYNTVSSTSAWIEDSNYLKYTITLAEGGFLNLAVLGGGVDRRGFLNSVQVVSIPEPSSFAALFGLATLAFLVRRRFIKS</sequence>
<evidence type="ECO:0000313" key="4">
    <source>
        <dbReference type="EMBL" id="GHC13425.1"/>
    </source>
</evidence>
<dbReference type="Pfam" id="PF07589">
    <property type="entry name" value="PEP-CTERM"/>
    <property type="match status" value="1"/>
</dbReference>
<name>A0A8J3DDC4_9BACT</name>
<feature type="chain" id="PRO_5035257845" description="Ice-binding protein C-terminal domain-containing protein" evidence="2">
    <location>
        <begin position="22"/>
        <end position="277"/>
    </location>
</feature>
<evidence type="ECO:0000256" key="1">
    <source>
        <dbReference type="SAM" id="Phobius"/>
    </source>
</evidence>
<keyword evidence="5" id="KW-1185">Reference proteome</keyword>
<dbReference type="PROSITE" id="PS51257">
    <property type="entry name" value="PROKAR_LIPOPROTEIN"/>
    <property type="match status" value="1"/>
</dbReference>
<evidence type="ECO:0000313" key="5">
    <source>
        <dbReference type="Proteomes" id="UP000642829"/>
    </source>
</evidence>
<dbReference type="RefSeq" id="WP_189517434.1">
    <property type="nucleotide sequence ID" value="NZ_BMXG01000033.1"/>
</dbReference>
<keyword evidence="1" id="KW-0812">Transmembrane</keyword>
<feature type="domain" description="Ice-binding protein C-terminal" evidence="3">
    <location>
        <begin position="250"/>
        <end position="273"/>
    </location>
</feature>
<keyword evidence="2" id="KW-0732">Signal</keyword>
<dbReference type="EMBL" id="BMXG01000033">
    <property type="protein sequence ID" value="GHC13425.1"/>
    <property type="molecule type" value="Genomic_DNA"/>
</dbReference>
<protein>
    <recommendedName>
        <fullName evidence="3">Ice-binding protein C-terminal domain-containing protein</fullName>
    </recommendedName>
</protein>
<keyword evidence="1" id="KW-0472">Membrane</keyword>
<feature type="transmembrane region" description="Helical" evidence="1">
    <location>
        <begin position="254"/>
        <end position="270"/>
    </location>
</feature>
<dbReference type="Proteomes" id="UP000642829">
    <property type="component" value="Unassembled WGS sequence"/>
</dbReference>
<keyword evidence="1" id="KW-1133">Transmembrane helix</keyword>
<organism evidence="4 5">
    <name type="scientific">Cerasicoccus arenae</name>
    <dbReference type="NCBI Taxonomy" id="424488"/>
    <lineage>
        <taxon>Bacteria</taxon>
        <taxon>Pseudomonadati</taxon>
        <taxon>Verrucomicrobiota</taxon>
        <taxon>Opitutia</taxon>
        <taxon>Puniceicoccales</taxon>
        <taxon>Cerasicoccaceae</taxon>
        <taxon>Cerasicoccus</taxon>
    </lineage>
</organism>
<reference evidence="4" key="2">
    <citation type="submission" date="2020-09" db="EMBL/GenBank/DDBJ databases">
        <authorList>
            <person name="Sun Q."/>
            <person name="Kim S."/>
        </authorList>
    </citation>
    <scope>NUCLEOTIDE SEQUENCE</scope>
    <source>
        <strain evidence="4">KCTC 12870</strain>
    </source>
</reference>
<dbReference type="AlphaFoldDB" id="A0A8J3DDC4"/>
<gene>
    <name evidence="4" type="ORF">GCM10007047_33490</name>
</gene>
<accession>A0A8J3DDC4</accession>
<dbReference type="NCBIfam" id="TIGR02595">
    <property type="entry name" value="PEP_CTERM"/>
    <property type="match status" value="1"/>
</dbReference>
<evidence type="ECO:0000259" key="3">
    <source>
        <dbReference type="Pfam" id="PF07589"/>
    </source>
</evidence>
<reference evidence="4" key="1">
    <citation type="journal article" date="2014" name="Int. J. Syst. Evol. Microbiol.">
        <title>Complete genome sequence of Corynebacterium casei LMG S-19264T (=DSM 44701T), isolated from a smear-ripened cheese.</title>
        <authorList>
            <consortium name="US DOE Joint Genome Institute (JGI-PGF)"/>
            <person name="Walter F."/>
            <person name="Albersmeier A."/>
            <person name="Kalinowski J."/>
            <person name="Ruckert C."/>
        </authorList>
    </citation>
    <scope>NUCLEOTIDE SEQUENCE</scope>
    <source>
        <strain evidence="4">KCTC 12870</strain>
    </source>
</reference>
<feature type="signal peptide" evidence="2">
    <location>
        <begin position="1"/>
        <end position="21"/>
    </location>
</feature>
<comment type="caution">
    <text evidence="4">The sequence shown here is derived from an EMBL/GenBank/DDBJ whole genome shotgun (WGS) entry which is preliminary data.</text>
</comment>